<dbReference type="EMBL" id="OU898280">
    <property type="protein sequence ID" value="CAG9835169.1"/>
    <property type="molecule type" value="Genomic_DNA"/>
</dbReference>
<evidence type="ECO:0000313" key="2">
    <source>
        <dbReference type="EMBL" id="CAG9835169.1"/>
    </source>
</evidence>
<dbReference type="Proteomes" id="UP001153709">
    <property type="component" value="Chromosome 5"/>
</dbReference>
<dbReference type="OrthoDB" id="10593237at2759"/>
<name>A0A9N9SZA2_DIABA</name>
<gene>
    <name evidence="2" type="ORF">DIABBA_LOCUS8393</name>
</gene>
<proteinExistence type="predicted"/>
<feature type="chain" id="PRO_5040355985" evidence="1">
    <location>
        <begin position="22"/>
        <end position="112"/>
    </location>
</feature>
<keyword evidence="3" id="KW-1185">Reference proteome</keyword>
<sequence length="112" mass="12128">MISLKVFVAAFLVVFAVSVQCIKFKGGYYPGPYGHCCGDCSGFDRYPCDNYRGGCNCPIPIVLSPTVGLLTKLKAKFLSKICDGGWDDCDCGCGGYYGNPWMRKFGKFGGCC</sequence>
<reference evidence="2" key="1">
    <citation type="submission" date="2022-01" db="EMBL/GenBank/DDBJ databases">
        <authorList>
            <person name="King R."/>
        </authorList>
    </citation>
    <scope>NUCLEOTIDE SEQUENCE</scope>
</reference>
<keyword evidence="1" id="KW-0732">Signal</keyword>
<organism evidence="2 3">
    <name type="scientific">Diabrotica balteata</name>
    <name type="common">Banded cucumber beetle</name>
    <dbReference type="NCBI Taxonomy" id="107213"/>
    <lineage>
        <taxon>Eukaryota</taxon>
        <taxon>Metazoa</taxon>
        <taxon>Ecdysozoa</taxon>
        <taxon>Arthropoda</taxon>
        <taxon>Hexapoda</taxon>
        <taxon>Insecta</taxon>
        <taxon>Pterygota</taxon>
        <taxon>Neoptera</taxon>
        <taxon>Endopterygota</taxon>
        <taxon>Coleoptera</taxon>
        <taxon>Polyphaga</taxon>
        <taxon>Cucujiformia</taxon>
        <taxon>Chrysomeloidea</taxon>
        <taxon>Chrysomelidae</taxon>
        <taxon>Galerucinae</taxon>
        <taxon>Diabroticina</taxon>
        <taxon>Diabroticites</taxon>
        <taxon>Diabrotica</taxon>
    </lineage>
</organism>
<protein>
    <submittedName>
        <fullName evidence="2">Uncharacterized protein</fullName>
    </submittedName>
</protein>
<accession>A0A9N9SZA2</accession>
<feature type="signal peptide" evidence="1">
    <location>
        <begin position="1"/>
        <end position="21"/>
    </location>
</feature>
<evidence type="ECO:0000256" key="1">
    <source>
        <dbReference type="SAM" id="SignalP"/>
    </source>
</evidence>
<dbReference type="AlphaFoldDB" id="A0A9N9SZA2"/>
<evidence type="ECO:0000313" key="3">
    <source>
        <dbReference type="Proteomes" id="UP001153709"/>
    </source>
</evidence>